<keyword evidence="4" id="KW-0804">Transcription</keyword>
<dbReference type="CDD" id="cd00067">
    <property type="entry name" value="GAL4"/>
    <property type="match status" value="1"/>
</dbReference>
<dbReference type="InterPro" id="IPR001138">
    <property type="entry name" value="Zn2Cys6_DnaBD"/>
</dbReference>
<comment type="caution">
    <text evidence="8">The sequence shown here is derived from an EMBL/GenBank/DDBJ whole genome shotgun (WGS) entry which is preliminary data.</text>
</comment>
<evidence type="ECO:0000313" key="9">
    <source>
        <dbReference type="Proteomes" id="UP000094065"/>
    </source>
</evidence>
<dbReference type="InterPro" id="IPR007219">
    <property type="entry name" value="XnlR_reg_dom"/>
</dbReference>
<dbReference type="Pfam" id="PF00172">
    <property type="entry name" value="Zn_clus"/>
    <property type="match status" value="1"/>
</dbReference>
<feature type="compositionally biased region" description="Low complexity" evidence="6">
    <location>
        <begin position="122"/>
        <end position="136"/>
    </location>
</feature>
<keyword evidence="3" id="KW-0805">Transcription regulation</keyword>
<dbReference type="GeneID" id="30157570"/>
<accession>A0A1E3HI02</accession>
<evidence type="ECO:0000256" key="6">
    <source>
        <dbReference type="SAM" id="MobiDB-lite"/>
    </source>
</evidence>
<reference evidence="8 9" key="1">
    <citation type="submission" date="2016-06" db="EMBL/GenBank/DDBJ databases">
        <title>Evolution of pathogenesis and genome organization in the Tremellales.</title>
        <authorList>
            <person name="Cuomo C."/>
            <person name="Litvintseva A."/>
            <person name="Heitman J."/>
            <person name="Chen Y."/>
            <person name="Sun S."/>
            <person name="Springer D."/>
            <person name="Dromer F."/>
            <person name="Young S."/>
            <person name="Zeng Q."/>
            <person name="Chapman S."/>
            <person name="Gujja S."/>
            <person name="Saif S."/>
            <person name="Birren B."/>
        </authorList>
    </citation>
    <scope>NUCLEOTIDE SEQUENCE [LARGE SCALE GENOMIC DNA]</scope>
    <source>
        <strain evidence="8 9">CBS 6039</strain>
    </source>
</reference>
<name>A0A1E3HI02_9TREE</name>
<sequence length="804" mass="87033">MPKVPSSRSQSFSDTKPNIANPPALSITCAPCRSKKIKCDSVKPTCANCLKNPERCFYPAKLKPGLRPGTGLEMMKRVEILEEKMELYGSQLAEHERRLSSMPYSVAGPSFSYDNNTPLPDPNQQAQQQQDQLQQAYTTGVSPGMSSRGHMPPPLHAISTNLPPSSQPFAYPPNPSPSSAGGPVYDRQSFAMSSASPHVNNSVASPGSFLDPQILPPDDIVRDLITLFFTHIHPWCPILSPSPSDFQPPWGIVHHAIVVVSLRFSRDPRIRMDKGSIKQKAKQHVLAHAVESTSVASLQALALLAVDLIGSDQGPSSWGILALLTRSAVHLGLSREDDPPPPSSSTSSSTAHAHAHAPRAPALSRTSILPPPGSWHEDESRRRLFWWVFVLDRYVCCSTGWDFAVPDGDVGRRMPCPDEVWTQPEWHQTPTFSSPLSSLSSTSHHHPLPPVPLTSVSPLAYLVEALDLLGRAHTLQGEKINLGDRGEVEGRREMALGVTRVVREWWEGRDVGGIGEVGMRLMIQAIHHATLLKLNASHAYPAILPPTRSAQEPFLSTCLSSARAMARLVEEGREAGWERGGALFVWGCWVAARVLFVHAFLNGHKRLDDDFEVIVGGLKEQAEYWGLATQYVKLLERAKRKMLKSRQSHPSTSSSTTNSHPHASNPNLKHAPEGPSSALPDAIHVLLDLRRTAYGAVGTNIQETPHTTPPPEGLEGAGGREGGLGFVPGYEPGHGHGMEGGMMGGVGGGMGQGQAQGGQGQGMQGVEGMDLGLDMVPAWAVQPGLEDLYSWFDLPAGLFQGEGM</sequence>
<feature type="region of interest" description="Disordered" evidence="6">
    <location>
        <begin position="103"/>
        <end position="187"/>
    </location>
</feature>
<dbReference type="EMBL" id="AWGJ01000010">
    <property type="protein sequence ID" value="ODN75041.1"/>
    <property type="molecule type" value="Genomic_DNA"/>
</dbReference>
<evidence type="ECO:0000256" key="3">
    <source>
        <dbReference type="ARBA" id="ARBA00023015"/>
    </source>
</evidence>
<feature type="region of interest" description="Disordered" evidence="6">
    <location>
        <begin position="642"/>
        <end position="679"/>
    </location>
</feature>
<dbReference type="CDD" id="cd12148">
    <property type="entry name" value="fungal_TF_MHR"/>
    <property type="match status" value="1"/>
</dbReference>
<dbReference type="GO" id="GO:0005634">
    <property type="term" value="C:nucleus"/>
    <property type="evidence" value="ECO:0007669"/>
    <property type="project" value="UniProtKB-SubCell"/>
</dbReference>
<dbReference type="InterPro" id="IPR050815">
    <property type="entry name" value="TF_fung"/>
</dbReference>
<dbReference type="PANTHER" id="PTHR47338:SF20">
    <property type="entry name" value="ZN(II)2CYS6 TRANSCRIPTION FACTOR (EUROFUNG)"/>
    <property type="match status" value="1"/>
</dbReference>
<protein>
    <recommendedName>
        <fullName evidence="7">Zn(2)-C6 fungal-type domain-containing protein</fullName>
    </recommendedName>
</protein>
<organism evidence="8 9">
    <name type="scientific">Cryptococcus amylolentus CBS 6039</name>
    <dbReference type="NCBI Taxonomy" id="1295533"/>
    <lineage>
        <taxon>Eukaryota</taxon>
        <taxon>Fungi</taxon>
        <taxon>Dikarya</taxon>
        <taxon>Basidiomycota</taxon>
        <taxon>Agaricomycotina</taxon>
        <taxon>Tremellomycetes</taxon>
        <taxon>Tremellales</taxon>
        <taxon>Cryptococcaceae</taxon>
        <taxon>Cryptococcus</taxon>
    </lineage>
</organism>
<dbReference type="PROSITE" id="PS00463">
    <property type="entry name" value="ZN2_CY6_FUNGAL_1"/>
    <property type="match status" value="1"/>
</dbReference>
<keyword evidence="2" id="KW-0479">Metal-binding</keyword>
<proteinExistence type="predicted"/>
<feature type="compositionally biased region" description="Low complexity" evidence="6">
    <location>
        <begin position="648"/>
        <end position="665"/>
    </location>
</feature>
<feature type="domain" description="Zn(2)-C6 fungal-type" evidence="7">
    <location>
        <begin position="28"/>
        <end position="58"/>
    </location>
</feature>
<evidence type="ECO:0000256" key="5">
    <source>
        <dbReference type="ARBA" id="ARBA00023242"/>
    </source>
</evidence>
<keyword evidence="5" id="KW-0539">Nucleus</keyword>
<dbReference type="RefSeq" id="XP_018990691.1">
    <property type="nucleotide sequence ID" value="XM_019140716.1"/>
</dbReference>
<dbReference type="OrthoDB" id="4456959at2759"/>
<dbReference type="SMART" id="SM00066">
    <property type="entry name" value="GAL4"/>
    <property type="match status" value="1"/>
</dbReference>
<feature type="compositionally biased region" description="Low complexity" evidence="6">
    <location>
        <begin position="344"/>
        <end position="362"/>
    </location>
</feature>
<gene>
    <name evidence="8" type="ORF">L202_06261</name>
</gene>
<dbReference type="InterPro" id="IPR036864">
    <property type="entry name" value="Zn2-C6_fun-type_DNA-bd_sf"/>
</dbReference>
<keyword evidence="9" id="KW-1185">Reference proteome</keyword>
<evidence type="ECO:0000313" key="8">
    <source>
        <dbReference type="EMBL" id="ODN75041.1"/>
    </source>
</evidence>
<dbReference type="Pfam" id="PF04082">
    <property type="entry name" value="Fungal_trans"/>
    <property type="match status" value="1"/>
</dbReference>
<evidence type="ECO:0000256" key="2">
    <source>
        <dbReference type="ARBA" id="ARBA00022723"/>
    </source>
</evidence>
<dbReference type="GO" id="GO:0003677">
    <property type="term" value="F:DNA binding"/>
    <property type="evidence" value="ECO:0007669"/>
    <property type="project" value="InterPro"/>
</dbReference>
<dbReference type="GO" id="GO:0006351">
    <property type="term" value="P:DNA-templated transcription"/>
    <property type="evidence" value="ECO:0007669"/>
    <property type="project" value="InterPro"/>
</dbReference>
<dbReference type="SUPFAM" id="SSF57701">
    <property type="entry name" value="Zn2/Cys6 DNA-binding domain"/>
    <property type="match status" value="1"/>
</dbReference>
<feature type="region of interest" description="Disordered" evidence="6">
    <location>
        <begin position="333"/>
        <end position="377"/>
    </location>
</feature>
<dbReference type="SMART" id="SM00906">
    <property type="entry name" value="Fungal_trans"/>
    <property type="match status" value="1"/>
</dbReference>
<evidence type="ECO:0000256" key="4">
    <source>
        <dbReference type="ARBA" id="ARBA00023163"/>
    </source>
</evidence>
<dbReference type="GO" id="GO:0008270">
    <property type="term" value="F:zinc ion binding"/>
    <property type="evidence" value="ECO:0007669"/>
    <property type="project" value="InterPro"/>
</dbReference>
<dbReference type="GO" id="GO:0000981">
    <property type="term" value="F:DNA-binding transcription factor activity, RNA polymerase II-specific"/>
    <property type="evidence" value="ECO:0007669"/>
    <property type="project" value="InterPro"/>
</dbReference>
<dbReference type="AlphaFoldDB" id="A0A1E3HI02"/>
<dbReference type="Proteomes" id="UP000094065">
    <property type="component" value="Unassembled WGS sequence"/>
</dbReference>
<comment type="subcellular location">
    <subcellularLocation>
        <location evidence="1">Nucleus</location>
    </subcellularLocation>
</comment>
<evidence type="ECO:0000256" key="1">
    <source>
        <dbReference type="ARBA" id="ARBA00004123"/>
    </source>
</evidence>
<dbReference type="PANTHER" id="PTHR47338">
    <property type="entry name" value="ZN(II)2CYS6 TRANSCRIPTION FACTOR (EUROFUNG)-RELATED"/>
    <property type="match status" value="1"/>
</dbReference>
<evidence type="ECO:0000259" key="7">
    <source>
        <dbReference type="PROSITE" id="PS50048"/>
    </source>
</evidence>
<dbReference type="PROSITE" id="PS50048">
    <property type="entry name" value="ZN2_CY6_FUNGAL_2"/>
    <property type="match status" value="1"/>
</dbReference>
<dbReference type="Gene3D" id="4.10.240.10">
    <property type="entry name" value="Zn(2)-C6 fungal-type DNA-binding domain"/>
    <property type="match status" value="1"/>
</dbReference>